<dbReference type="EMBL" id="CP043617">
    <property type="protein sequence ID" value="QFR49709.1"/>
    <property type="molecule type" value="Genomic_DNA"/>
</dbReference>
<reference evidence="3 4" key="1">
    <citation type="submission" date="2019-09" db="EMBL/GenBank/DDBJ databases">
        <title>Sulfurimonas gotlandica sp. nov., a chemoautotrophic and psychrotolerant epsilonproteobacterium isolated from a pelagic redoxcline, and an emended description of the genus Sulfurimonas.</title>
        <authorList>
            <person name="Wang S."/>
            <person name="Jiang L."/>
            <person name="Shao S."/>
        </authorList>
    </citation>
    <scope>NUCLEOTIDE SEQUENCE [LARGE SCALE GENOMIC DNA]</scope>
    <source>
        <strain evidence="3 4">GYSZ_1</strain>
    </source>
</reference>
<dbReference type="InterPro" id="IPR006675">
    <property type="entry name" value="HDIG_dom"/>
</dbReference>
<dbReference type="Gene3D" id="1.10.3210.10">
    <property type="entry name" value="Hypothetical protein af1432"/>
    <property type="match status" value="1"/>
</dbReference>
<dbReference type="Pfam" id="PF13487">
    <property type="entry name" value="HD_5"/>
    <property type="match status" value="1"/>
</dbReference>
<evidence type="ECO:0000259" key="2">
    <source>
        <dbReference type="PROSITE" id="PS51832"/>
    </source>
</evidence>
<dbReference type="InterPro" id="IPR037522">
    <property type="entry name" value="HD_GYP_dom"/>
</dbReference>
<dbReference type="PROSITE" id="PS51832">
    <property type="entry name" value="HD_GYP"/>
    <property type="match status" value="1"/>
</dbReference>
<dbReference type="Proteomes" id="UP000326944">
    <property type="component" value="Chromosome"/>
</dbReference>
<dbReference type="CDD" id="cd00077">
    <property type="entry name" value="HDc"/>
    <property type="match status" value="1"/>
</dbReference>
<dbReference type="InterPro" id="IPR003607">
    <property type="entry name" value="HD/PDEase_dom"/>
</dbReference>
<keyword evidence="1" id="KW-0472">Membrane</keyword>
<evidence type="ECO:0000256" key="1">
    <source>
        <dbReference type="ARBA" id="ARBA00023136"/>
    </source>
</evidence>
<proteinExistence type="predicted"/>
<evidence type="ECO:0000313" key="4">
    <source>
        <dbReference type="Proteomes" id="UP000326944"/>
    </source>
</evidence>
<name>A0A5P8P1Y0_9BACT</name>
<dbReference type="KEGG" id="sulg:FJR48_08165"/>
<dbReference type="SUPFAM" id="SSF109604">
    <property type="entry name" value="HD-domain/PDEase-like"/>
    <property type="match status" value="1"/>
</dbReference>
<organism evidence="3 4">
    <name type="scientific">Sulfurimonas lithotrophica</name>
    <dbReference type="NCBI Taxonomy" id="2590022"/>
    <lineage>
        <taxon>Bacteria</taxon>
        <taxon>Pseudomonadati</taxon>
        <taxon>Campylobacterota</taxon>
        <taxon>Epsilonproteobacteria</taxon>
        <taxon>Campylobacterales</taxon>
        <taxon>Sulfurimonadaceae</taxon>
        <taxon>Sulfurimonas</taxon>
    </lineage>
</organism>
<gene>
    <name evidence="3" type="ORF">FJR48_08165</name>
</gene>
<dbReference type="PANTHER" id="PTHR43155">
    <property type="entry name" value="CYCLIC DI-GMP PHOSPHODIESTERASE PA4108-RELATED"/>
    <property type="match status" value="1"/>
</dbReference>
<protein>
    <submittedName>
        <fullName evidence="3">HD-GYP domain-containing protein</fullName>
    </submittedName>
</protein>
<accession>A0A5P8P1Y0</accession>
<dbReference type="AlphaFoldDB" id="A0A5P8P1Y0"/>
<keyword evidence="4" id="KW-1185">Reference proteome</keyword>
<sequence length="390" mass="45122">MSHEKPLLISRIIYKNDFNIALAVFKFKKYRIYNGLYKYHCGISVLKQKVIRQSNINHIIDETQKKEEEKQQAYILVDKDMLNLIPVDKRILNLATKVDFKVFAEDEKTHMSLFLQADSVIDKEKKSKLKYAEKIYALESEKDKYDNFLENHLQSILRDNSLSLDEKTDIIYAASSDLTHKLYANPDALENATLSENIVKPMLDTIIHNENTISSYLKIIEYDYYTHTHSLNVSVYALCLGNELNLDEEKLTSLGRAALLHDIGKSKIDPKIVNKQGKLTQEEFEMMKNHPTYGYEIANSYKIEDKNILEGIYQHHEKLDGNGYPNKLSDKEIGLFPKIISVCDIFDALTTRRSYKSAMKSFEALTLMKTTMNSHLDASILNTFIKMLHK</sequence>
<dbReference type="PANTHER" id="PTHR43155:SF2">
    <property type="entry name" value="CYCLIC DI-GMP PHOSPHODIESTERASE PA4108"/>
    <property type="match status" value="1"/>
</dbReference>
<feature type="domain" description="HD-GYP" evidence="2">
    <location>
        <begin position="204"/>
        <end position="390"/>
    </location>
</feature>
<dbReference type="SMART" id="SM00471">
    <property type="entry name" value="HDc"/>
    <property type="match status" value="1"/>
</dbReference>
<dbReference type="NCBIfam" id="TIGR00277">
    <property type="entry name" value="HDIG"/>
    <property type="match status" value="1"/>
</dbReference>
<dbReference type="OrthoDB" id="9781223at2"/>
<evidence type="ECO:0000313" key="3">
    <source>
        <dbReference type="EMBL" id="QFR49709.1"/>
    </source>
</evidence>